<name>A0ABW5GL36_9PSEU</name>
<sequence>MRRLGSSFALLMTLLLAASTLAPASAAPSAERRLLTEGMGSYPRLIRLAHGGPLRDGRIIAAVTSEDARGRFAPVFQSLDEGRSFQRIGEIRDPEGAAGMCCGTLYELPRRVGALPEGTLLWAASYGQNAGPGRRVGIKILASGDGGRSWRFLAEAARSHNHDGVWEPEFTVDAGGTLWLHFADETEAPRFAQVLNRVASTDGVHWGTKQRTMAIPPDRVRPGMPIVRRLPDGRFYFGYEICNFGSRYCDPYYKISADGANFGDPVAPGAQIGTANGNHFEHAQTVTLFPGGPKGTRLLMVGQIFVDAKGNPLPGNGKTLLANDSLGEGPWYELPAPVAVAKPVNDWCPNYSSTLLPVDGGKNVLEIAADYDNGICRAYFAKGPAA</sequence>
<keyword evidence="3" id="KW-1185">Reference proteome</keyword>
<gene>
    <name evidence="2" type="ORF">ACFSYJ_23345</name>
</gene>
<keyword evidence="1" id="KW-0732">Signal</keyword>
<dbReference type="CDD" id="cd15482">
    <property type="entry name" value="Sialidase_non-viral"/>
    <property type="match status" value="1"/>
</dbReference>
<proteinExistence type="predicted"/>
<dbReference type="EMBL" id="JBHUKU010000014">
    <property type="protein sequence ID" value="MFD2461560.1"/>
    <property type="molecule type" value="Genomic_DNA"/>
</dbReference>
<evidence type="ECO:0000313" key="2">
    <source>
        <dbReference type="EMBL" id="MFD2461560.1"/>
    </source>
</evidence>
<organism evidence="2 3">
    <name type="scientific">Amycolatopsis samaneae</name>
    <dbReference type="NCBI Taxonomy" id="664691"/>
    <lineage>
        <taxon>Bacteria</taxon>
        <taxon>Bacillati</taxon>
        <taxon>Actinomycetota</taxon>
        <taxon>Actinomycetes</taxon>
        <taxon>Pseudonocardiales</taxon>
        <taxon>Pseudonocardiaceae</taxon>
        <taxon>Amycolatopsis</taxon>
    </lineage>
</organism>
<reference evidence="3" key="1">
    <citation type="journal article" date="2019" name="Int. J. Syst. Evol. Microbiol.">
        <title>The Global Catalogue of Microorganisms (GCM) 10K type strain sequencing project: providing services to taxonomists for standard genome sequencing and annotation.</title>
        <authorList>
            <consortium name="The Broad Institute Genomics Platform"/>
            <consortium name="The Broad Institute Genome Sequencing Center for Infectious Disease"/>
            <person name="Wu L."/>
            <person name="Ma J."/>
        </authorList>
    </citation>
    <scope>NUCLEOTIDE SEQUENCE [LARGE SCALE GENOMIC DNA]</scope>
    <source>
        <strain evidence="3">CGMCC 4.7643</strain>
    </source>
</reference>
<dbReference type="Proteomes" id="UP001597419">
    <property type="component" value="Unassembled WGS sequence"/>
</dbReference>
<dbReference type="PANTHER" id="PTHR38792:SF3">
    <property type="entry name" value="BNR_ASP-BOX REPEAT DOMAIN PROTEIN (AFU_ORTHOLOGUE AFUA_7G06430)-RELATED"/>
    <property type="match status" value="1"/>
</dbReference>
<comment type="caution">
    <text evidence="2">The sequence shown here is derived from an EMBL/GenBank/DDBJ whole genome shotgun (WGS) entry which is preliminary data.</text>
</comment>
<dbReference type="PANTHER" id="PTHR38792">
    <property type="entry name" value="BNR/ASP-BOX REPEAT DOMAIN PROTEIN (AFU_ORTHOLOGUE AFUA_7G06430)-RELATED"/>
    <property type="match status" value="1"/>
</dbReference>
<evidence type="ECO:0000256" key="1">
    <source>
        <dbReference type="SAM" id="SignalP"/>
    </source>
</evidence>
<feature type="chain" id="PRO_5045576411" evidence="1">
    <location>
        <begin position="27"/>
        <end position="386"/>
    </location>
</feature>
<dbReference type="Gene3D" id="2.120.10.10">
    <property type="match status" value="1"/>
</dbReference>
<dbReference type="SUPFAM" id="SSF50939">
    <property type="entry name" value="Sialidases"/>
    <property type="match status" value="1"/>
</dbReference>
<dbReference type="InterPro" id="IPR036278">
    <property type="entry name" value="Sialidase_sf"/>
</dbReference>
<accession>A0ABW5GL36</accession>
<protein>
    <submittedName>
        <fullName evidence="2">Exo-alpha-sialidase</fullName>
    </submittedName>
</protein>
<evidence type="ECO:0000313" key="3">
    <source>
        <dbReference type="Proteomes" id="UP001597419"/>
    </source>
</evidence>
<dbReference type="RefSeq" id="WP_345390015.1">
    <property type="nucleotide sequence ID" value="NZ_BAABHG010000004.1"/>
</dbReference>
<feature type="signal peptide" evidence="1">
    <location>
        <begin position="1"/>
        <end position="26"/>
    </location>
</feature>